<dbReference type="GO" id="GO:0035332">
    <property type="term" value="P:positive regulation of hippo signaling"/>
    <property type="evidence" value="ECO:0007669"/>
    <property type="project" value="TreeGrafter"/>
</dbReference>
<evidence type="ECO:0000313" key="5">
    <source>
        <dbReference type="EMBL" id="KAH3812445.1"/>
    </source>
</evidence>
<feature type="coiled-coil region" evidence="2">
    <location>
        <begin position="400"/>
        <end position="459"/>
    </location>
</feature>
<evidence type="ECO:0000256" key="3">
    <source>
        <dbReference type="SAM" id="MobiDB-lite"/>
    </source>
</evidence>
<evidence type="ECO:0000313" key="6">
    <source>
        <dbReference type="Proteomes" id="UP000828390"/>
    </source>
</evidence>
<dbReference type="Proteomes" id="UP000828390">
    <property type="component" value="Unassembled WGS sequence"/>
</dbReference>
<comment type="caution">
    <text evidence="5">The sequence shown here is derived from an EMBL/GenBank/DDBJ whole genome shotgun (WGS) entry which is preliminary data.</text>
</comment>
<dbReference type="InterPro" id="IPR015649">
    <property type="entry name" value="SCHIP_1_C"/>
</dbReference>
<sequence length="470" mass="52346">MPVVQNMAAINGHIEDLNLDFSDRNWESRTQNKPKAVFDFRVHESESDGSAASSESEFEHEDVDMDDEYFFDHRLDFGHYVPKVETVTDAVPKAETVTDAVPKVETVTVINKNNTTVTESKSIVLTSSLLPGVHTLHGSNSNSKKINLTDGETAGDATVPEFDRAFSVDENSNEKKRVSNGAICVEDVVDVNGTLSTLDGLTTAVEKFSAAARRNDREEIRKKLAMGGDDDSLDDNDDDDEVKLKRPSLQSRLHSGLQICFMNESPVDTDNEGASPRQHVPHDNDKLVSKVNGLVDSDNNLSSVTDLNNPSPPTTSIQSHSPPRLKADDKKADDFHSRQEQLQNEAKLALAQAGTMAHMQLEIEKQTQKKSPIAEMAGIPGLGERRRKKLSVRQLQQMNLAQTQVLYNDLQTQIESLNEDLVRLLMERDELHMEQDSMLVDIEDLTRRAEELADRANRDGKTKTCKMPSR</sequence>
<keyword evidence="1 2" id="KW-0175">Coiled coil</keyword>
<keyword evidence="6" id="KW-1185">Reference proteome</keyword>
<dbReference type="AlphaFoldDB" id="A0A9D4GCB9"/>
<dbReference type="EMBL" id="JAIWYP010000006">
    <property type="protein sequence ID" value="KAH3812445.1"/>
    <property type="molecule type" value="Genomic_DNA"/>
</dbReference>
<evidence type="ECO:0000259" key="4">
    <source>
        <dbReference type="Pfam" id="PF10148"/>
    </source>
</evidence>
<reference evidence="5" key="1">
    <citation type="journal article" date="2019" name="bioRxiv">
        <title>The Genome of the Zebra Mussel, Dreissena polymorpha: A Resource for Invasive Species Research.</title>
        <authorList>
            <person name="McCartney M.A."/>
            <person name="Auch B."/>
            <person name="Kono T."/>
            <person name="Mallez S."/>
            <person name="Zhang Y."/>
            <person name="Obille A."/>
            <person name="Becker A."/>
            <person name="Abrahante J.E."/>
            <person name="Garbe J."/>
            <person name="Badalamenti J.P."/>
            <person name="Herman A."/>
            <person name="Mangelson H."/>
            <person name="Liachko I."/>
            <person name="Sullivan S."/>
            <person name="Sone E.D."/>
            <person name="Koren S."/>
            <person name="Silverstein K.A.T."/>
            <person name="Beckman K.B."/>
            <person name="Gohl D.M."/>
        </authorList>
    </citation>
    <scope>NUCLEOTIDE SEQUENCE</scope>
    <source>
        <strain evidence="5">Duluth1</strain>
        <tissue evidence="5">Whole animal</tissue>
    </source>
</reference>
<accession>A0A9D4GCB9</accession>
<evidence type="ECO:0000256" key="1">
    <source>
        <dbReference type="ARBA" id="ARBA00023054"/>
    </source>
</evidence>
<evidence type="ECO:0000256" key="2">
    <source>
        <dbReference type="SAM" id="Coils"/>
    </source>
</evidence>
<dbReference type="Pfam" id="PF10148">
    <property type="entry name" value="SCHIP-1_C"/>
    <property type="match status" value="1"/>
</dbReference>
<feature type="domain" description="Schwannomin interacting protein 1 C-terminal" evidence="4">
    <location>
        <begin position="213"/>
        <end position="450"/>
    </location>
</feature>
<dbReference type="GO" id="GO:0030054">
    <property type="term" value="C:cell junction"/>
    <property type="evidence" value="ECO:0007669"/>
    <property type="project" value="TreeGrafter"/>
</dbReference>
<dbReference type="PANTHER" id="PTHR13103:SF2">
    <property type="entry name" value="IQCJ-SCHIP1 READTHROUGH TRANSCRIPT PROTEIN-RELATED"/>
    <property type="match status" value="1"/>
</dbReference>
<feature type="compositionally biased region" description="Basic and acidic residues" evidence="3">
    <location>
        <begin position="325"/>
        <end position="339"/>
    </location>
</feature>
<feature type="compositionally biased region" description="Acidic residues" evidence="3">
    <location>
        <begin position="228"/>
        <end position="241"/>
    </location>
</feature>
<proteinExistence type="predicted"/>
<reference evidence="5" key="2">
    <citation type="submission" date="2020-11" db="EMBL/GenBank/DDBJ databases">
        <authorList>
            <person name="McCartney M.A."/>
            <person name="Auch B."/>
            <person name="Kono T."/>
            <person name="Mallez S."/>
            <person name="Becker A."/>
            <person name="Gohl D.M."/>
            <person name="Silverstein K.A.T."/>
            <person name="Koren S."/>
            <person name="Bechman K.B."/>
            <person name="Herman A."/>
            <person name="Abrahante J.E."/>
            <person name="Garbe J."/>
        </authorList>
    </citation>
    <scope>NUCLEOTIDE SEQUENCE</scope>
    <source>
        <strain evidence="5">Duluth1</strain>
        <tissue evidence="5">Whole animal</tissue>
    </source>
</reference>
<dbReference type="InterPro" id="IPR039045">
    <property type="entry name" value="SCHIP_1"/>
</dbReference>
<protein>
    <recommendedName>
        <fullName evidence="4">Schwannomin interacting protein 1 C-terminal domain-containing protein</fullName>
    </recommendedName>
</protein>
<organism evidence="5 6">
    <name type="scientific">Dreissena polymorpha</name>
    <name type="common">Zebra mussel</name>
    <name type="synonym">Mytilus polymorpha</name>
    <dbReference type="NCBI Taxonomy" id="45954"/>
    <lineage>
        <taxon>Eukaryota</taxon>
        <taxon>Metazoa</taxon>
        <taxon>Spiralia</taxon>
        <taxon>Lophotrochozoa</taxon>
        <taxon>Mollusca</taxon>
        <taxon>Bivalvia</taxon>
        <taxon>Autobranchia</taxon>
        <taxon>Heteroconchia</taxon>
        <taxon>Euheterodonta</taxon>
        <taxon>Imparidentia</taxon>
        <taxon>Neoheterodontei</taxon>
        <taxon>Myida</taxon>
        <taxon>Dreissenoidea</taxon>
        <taxon>Dreissenidae</taxon>
        <taxon>Dreissena</taxon>
    </lineage>
</organism>
<feature type="compositionally biased region" description="Polar residues" evidence="3">
    <location>
        <begin position="297"/>
        <end position="321"/>
    </location>
</feature>
<dbReference type="GO" id="GO:0005886">
    <property type="term" value="C:plasma membrane"/>
    <property type="evidence" value="ECO:0007669"/>
    <property type="project" value="TreeGrafter"/>
</dbReference>
<dbReference type="PANTHER" id="PTHR13103">
    <property type="entry name" value="SCHWANNOMIN INTERACTING PROTEIN 1"/>
    <property type="match status" value="1"/>
</dbReference>
<name>A0A9D4GCB9_DREPO</name>
<feature type="region of interest" description="Disordered" evidence="3">
    <location>
        <begin position="264"/>
        <end position="340"/>
    </location>
</feature>
<feature type="region of interest" description="Disordered" evidence="3">
    <location>
        <begin position="224"/>
        <end position="249"/>
    </location>
</feature>
<gene>
    <name evidence="5" type="ORF">DPMN_140877</name>
</gene>